<evidence type="ECO:0000259" key="12">
    <source>
        <dbReference type="PROSITE" id="PS50146"/>
    </source>
</evidence>
<dbReference type="PANTHER" id="PTHR12358:SF106">
    <property type="entry name" value="LIPID KINASE YEGS"/>
    <property type="match status" value="1"/>
</dbReference>
<evidence type="ECO:0000256" key="4">
    <source>
        <dbReference type="ARBA" id="ARBA00022723"/>
    </source>
</evidence>
<dbReference type="NCBIfam" id="TIGR00147">
    <property type="entry name" value="YegS/Rv2252/BmrU family lipid kinase"/>
    <property type="match status" value="1"/>
</dbReference>
<dbReference type="GO" id="GO:0005886">
    <property type="term" value="C:plasma membrane"/>
    <property type="evidence" value="ECO:0007669"/>
    <property type="project" value="TreeGrafter"/>
</dbReference>
<dbReference type="GO" id="GO:0016301">
    <property type="term" value="F:kinase activity"/>
    <property type="evidence" value="ECO:0007669"/>
    <property type="project" value="UniProtKB-KW"/>
</dbReference>
<keyword evidence="5" id="KW-0547">Nucleotide-binding</keyword>
<dbReference type="Proteomes" id="UP000251889">
    <property type="component" value="Unassembled WGS sequence"/>
</dbReference>
<evidence type="ECO:0000256" key="11">
    <source>
        <dbReference type="ARBA" id="ARBA00023264"/>
    </source>
</evidence>
<keyword evidence="9" id="KW-0443">Lipid metabolism</keyword>
<comment type="caution">
    <text evidence="13">The sequence shown here is derived from an EMBL/GenBank/DDBJ whole genome shotgun (WGS) entry which is preliminary data.</text>
</comment>
<dbReference type="InterPro" id="IPR045540">
    <property type="entry name" value="YegS/DAGK_C"/>
</dbReference>
<keyword evidence="10" id="KW-0594">Phospholipid biosynthesis</keyword>
<dbReference type="InterPro" id="IPR001206">
    <property type="entry name" value="Diacylglycerol_kinase_cat_dom"/>
</dbReference>
<dbReference type="PROSITE" id="PS50146">
    <property type="entry name" value="DAGK"/>
    <property type="match status" value="1"/>
</dbReference>
<keyword evidence="4" id="KW-0479">Metal-binding</keyword>
<dbReference type="GO" id="GO:0008654">
    <property type="term" value="P:phospholipid biosynthetic process"/>
    <property type="evidence" value="ECO:0007669"/>
    <property type="project" value="UniProtKB-KW"/>
</dbReference>
<evidence type="ECO:0000256" key="7">
    <source>
        <dbReference type="ARBA" id="ARBA00022840"/>
    </source>
</evidence>
<dbReference type="EMBL" id="QMFY01000003">
    <property type="protein sequence ID" value="RAW01861.1"/>
    <property type="molecule type" value="Genomic_DNA"/>
</dbReference>
<dbReference type="GO" id="GO:0046872">
    <property type="term" value="F:metal ion binding"/>
    <property type="evidence" value="ECO:0007669"/>
    <property type="project" value="UniProtKB-KW"/>
</dbReference>
<keyword evidence="11" id="KW-1208">Phospholipid metabolism</keyword>
<dbReference type="InterPro" id="IPR050187">
    <property type="entry name" value="Lipid_Phosphate_FormReg"/>
</dbReference>
<proteinExistence type="predicted"/>
<dbReference type="Gene3D" id="2.60.200.40">
    <property type="match status" value="1"/>
</dbReference>
<feature type="domain" description="DAGKc" evidence="12">
    <location>
        <begin position="5"/>
        <end position="135"/>
    </location>
</feature>
<evidence type="ECO:0000256" key="2">
    <source>
        <dbReference type="ARBA" id="ARBA00022516"/>
    </source>
</evidence>
<keyword evidence="2" id="KW-0444">Lipid biosynthesis</keyword>
<evidence type="ECO:0000256" key="8">
    <source>
        <dbReference type="ARBA" id="ARBA00022842"/>
    </source>
</evidence>
<dbReference type="SUPFAM" id="SSF111331">
    <property type="entry name" value="NAD kinase/diacylglycerol kinase-like"/>
    <property type="match status" value="1"/>
</dbReference>
<evidence type="ECO:0000256" key="6">
    <source>
        <dbReference type="ARBA" id="ARBA00022777"/>
    </source>
</evidence>
<dbReference type="InterPro" id="IPR017438">
    <property type="entry name" value="ATP-NAD_kinase_N"/>
</dbReference>
<dbReference type="SMART" id="SM00046">
    <property type="entry name" value="DAGKc"/>
    <property type="match status" value="1"/>
</dbReference>
<dbReference type="GO" id="GO:0005524">
    <property type="term" value="F:ATP binding"/>
    <property type="evidence" value="ECO:0007669"/>
    <property type="project" value="UniProtKB-KW"/>
</dbReference>
<keyword evidence="3" id="KW-0808">Transferase</keyword>
<dbReference type="InterPro" id="IPR005218">
    <property type="entry name" value="Diacylglycerol/lipid_kinase"/>
</dbReference>
<dbReference type="PANTHER" id="PTHR12358">
    <property type="entry name" value="SPHINGOSINE KINASE"/>
    <property type="match status" value="1"/>
</dbReference>
<gene>
    <name evidence="13" type="ORF">DQQ10_09480</name>
</gene>
<evidence type="ECO:0000256" key="3">
    <source>
        <dbReference type="ARBA" id="ARBA00022679"/>
    </source>
</evidence>
<dbReference type="Pfam" id="PF00781">
    <property type="entry name" value="DAGK_cat"/>
    <property type="match status" value="1"/>
</dbReference>
<keyword evidence="14" id="KW-1185">Reference proteome</keyword>
<evidence type="ECO:0000313" key="14">
    <source>
        <dbReference type="Proteomes" id="UP000251889"/>
    </source>
</evidence>
<keyword evidence="7" id="KW-0067">ATP-binding</keyword>
<evidence type="ECO:0000313" key="13">
    <source>
        <dbReference type="EMBL" id="RAW01861.1"/>
    </source>
</evidence>
<name>A0A364Y678_9BACT</name>
<evidence type="ECO:0000256" key="10">
    <source>
        <dbReference type="ARBA" id="ARBA00023209"/>
    </source>
</evidence>
<protein>
    <submittedName>
        <fullName evidence="13">Diacylglycerol kinase family lipid kinase</fullName>
    </submittedName>
</protein>
<evidence type="ECO:0000256" key="5">
    <source>
        <dbReference type="ARBA" id="ARBA00022741"/>
    </source>
</evidence>
<dbReference type="Gene3D" id="3.40.50.10330">
    <property type="entry name" value="Probable inorganic polyphosphate/atp-NAD kinase, domain 1"/>
    <property type="match status" value="1"/>
</dbReference>
<sequence>MGVETRSKKVMFIVNKFAGTGYQPAVEGKMIEVSERHDVECTIEFTRSPGHATELAQAAVKEHFDAVVAVGGDGTINEVARGLVRSSVPMGIIPRGSGNGLSRHLGIPLKLHDAINAVFRSSPVAVDTFTVNDKLSLNVSGIGFDGHIANLFGGKTKRGLTGYTKLTISEFLQFKEFDASVLVDGNPVDAHAFIIAVANSSQYGNNARIAPAASVCDGLLHLNIIRKVPMYRLDVVYAVFAGNIERSSFCQIVAGQKITIKTTKPIAYHVDGEPCGHHDNFQITINPSSLKVLVPDQSPRKHKI</sequence>
<keyword evidence="6 13" id="KW-0418">Kinase</keyword>
<comment type="cofactor">
    <cofactor evidence="1">
        <name>Mg(2+)</name>
        <dbReference type="ChEBI" id="CHEBI:18420"/>
    </cofactor>
</comment>
<evidence type="ECO:0000256" key="1">
    <source>
        <dbReference type="ARBA" id="ARBA00001946"/>
    </source>
</evidence>
<dbReference type="Pfam" id="PF19279">
    <property type="entry name" value="YegS_C"/>
    <property type="match status" value="1"/>
</dbReference>
<accession>A0A364Y678</accession>
<organism evidence="13 14">
    <name type="scientific">Pseudochryseolinea flava</name>
    <dbReference type="NCBI Taxonomy" id="2059302"/>
    <lineage>
        <taxon>Bacteria</taxon>
        <taxon>Pseudomonadati</taxon>
        <taxon>Bacteroidota</taxon>
        <taxon>Cytophagia</taxon>
        <taxon>Cytophagales</taxon>
        <taxon>Fulvivirgaceae</taxon>
        <taxon>Pseudochryseolinea</taxon>
    </lineage>
</organism>
<evidence type="ECO:0000256" key="9">
    <source>
        <dbReference type="ARBA" id="ARBA00023098"/>
    </source>
</evidence>
<reference evidence="13 14" key="1">
    <citation type="submission" date="2018-06" db="EMBL/GenBank/DDBJ databases">
        <title>Chryseolinea flavus sp. nov., a member of the phylum Bacteroidetes isolated from soil.</title>
        <authorList>
            <person name="Li Y."/>
            <person name="Wang J."/>
        </authorList>
    </citation>
    <scope>NUCLEOTIDE SEQUENCE [LARGE SCALE GENOMIC DNA]</scope>
    <source>
        <strain evidence="13 14">SDU1-6</strain>
    </source>
</reference>
<dbReference type="AlphaFoldDB" id="A0A364Y678"/>
<keyword evidence="8" id="KW-0460">Magnesium</keyword>
<dbReference type="InterPro" id="IPR016064">
    <property type="entry name" value="NAD/diacylglycerol_kinase_sf"/>
</dbReference>